<organism evidence="4 5">
    <name type="scientific">Candidatus Thiodiazotropha taylori</name>
    <dbReference type="NCBI Taxonomy" id="2792791"/>
    <lineage>
        <taxon>Bacteria</taxon>
        <taxon>Pseudomonadati</taxon>
        <taxon>Pseudomonadota</taxon>
        <taxon>Gammaproteobacteria</taxon>
        <taxon>Chromatiales</taxon>
        <taxon>Sedimenticolaceae</taxon>
        <taxon>Candidatus Thiodiazotropha</taxon>
    </lineage>
</organism>
<keyword evidence="2" id="KW-0732">Signal</keyword>
<comment type="caution">
    <text evidence="4">The sequence shown here is derived from an EMBL/GenBank/DDBJ whole genome shotgun (WGS) entry which is preliminary data.</text>
</comment>
<evidence type="ECO:0000313" key="4">
    <source>
        <dbReference type="EMBL" id="MCG7946531.1"/>
    </source>
</evidence>
<dbReference type="EMBL" id="JAEPCM010000313">
    <property type="protein sequence ID" value="MCG7946531.1"/>
    <property type="molecule type" value="Genomic_DNA"/>
</dbReference>
<dbReference type="AlphaFoldDB" id="A0A9E4KBP2"/>
<feature type="signal peptide" evidence="2">
    <location>
        <begin position="1"/>
        <end position="19"/>
    </location>
</feature>
<feature type="chain" id="PRO_5038474346" evidence="2">
    <location>
        <begin position="20"/>
        <end position="94"/>
    </location>
</feature>
<accession>A0A9E4KBP2</accession>
<protein>
    <submittedName>
        <fullName evidence="4">DUF4124 domain-containing protein</fullName>
    </submittedName>
</protein>
<evidence type="ECO:0000256" key="1">
    <source>
        <dbReference type="SAM" id="MobiDB-lite"/>
    </source>
</evidence>
<feature type="compositionally biased region" description="Basic and acidic residues" evidence="1">
    <location>
        <begin position="66"/>
        <end position="94"/>
    </location>
</feature>
<proteinExistence type="predicted"/>
<feature type="region of interest" description="Disordered" evidence="1">
    <location>
        <begin position="33"/>
        <end position="94"/>
    </location>
</feature>
<feature type="domain" description="DUF4124" evidence="3">
    <location>
        <begin position="9"/>
        <end position="61"/>
    </location>
</feature>
<evidence type="ECO:0000256" key="2">
    <source>
        <dbReference type="SAM" id="SignalP"/>
    </source>
</evidence>
<dbReference type="InterPro" id="IPR025392">
    <property type="entry name" value="DUF4124"/>
</dbReference>
<sequence>MQSRILLTLLLLISTALSAETYRWVNEDGVVTYSQTPPPQGDSEVVKTYSAPSSDAEAAKQRLQKLRQDLADREEDRALKKAERKERQENRKQR</sequence>
<reference evidence="4" key="1">
    <citation type="journal article" date="2021" name="Proc. Natl. Acad. Sci. U.S.A.">
        <title>Global biogeography of chemosynthetic symbionts reveals both localized and globally distributed symbiont groups. .</title>
        <authorList>
            <person name="Osvatic J.T."/>
            <person name="Wilkins L.G.E."/>
            <person name="Leibrecht L."/>
            <person name="Leray M."/>
            <person name="Zauner S."/>
            <person name="Polzin J."/>
            <person name="Camacho Y."/>
            <person name="Gros O."/>
            <person name="van Gils J.A."/>
            <person name="Eisen J.A."/>
            <person name="Petersen J.M."/>
            <person name="Yuen B."/>
        </authorList>
    </citation>
    <scope>NUCLEOTIDE SEQUENCE</scope>
    <source>
        <strain evidence="4">MAGclacostrist064TRANS</strain>
    </source>
</reference>
<name>A0A9E4KBP2_9GAMM</name>
<dbReference type="Pfam" id="PF13511">
    <property type="entry name" value="DUF4124"/>
    <property type="match status" value="1"/>
</dbReference>
<dbReference type="Proteomes" id="UP000886667">
    <property type="component" value="Unassembled WGS sequence"/>
</dbReference>
<gene>
    <name evidence="4" type="ORF">JAZ07_09335</name>
</gene>
<evidence type="ECO:0000313" key="5">
    <source>
        <dbReference type="Proteomes" id="UP000886667"/>
    </source>
</evidence>
<evidence type="ECO:0000259" key="3">
    <source>
        <dbReference type="Pfam" id="PF13511"/>
    </source>
</evidence>
<feature type="non-terminal residue" evidence="4">
    <location>
        <position position="94"/>
    </location>
</feature>